<feature type="repeat" description="PPR" evidence="8">
    <location>
        <begin position="84"/>
        <end position="118"/>
    </location>
</feature>
<keyword evidence="3 9" id="KW-0812">Transmembrane</keyword>
<evidence type="ECO:0000256" key="9">
    <source>
        <dbReference type="SAM" id="Phobius"/>
    </source>
</evidence>
<feature type="transmembrane region" description="Helical" evidence="9">
    <location>
        <begin position="597"/>
        <end position="623"/>
    </location>
</feature>
<feature type="transmembrane region" description="Helical" evidence="9">
    <location>
        <begin position="194"/>
        <end position="216"/>
    </location>
</feature>
<dbReference type="InterPro" id="IPR036259">
    <property type="entry name" value="MFS_trans_sf"/>
</dbReference>
<name>A0ABD1S9P8_9LAMI</name>
<comment type="subcellular location">
    <subcellularLocation>
        <location evidence="1">Membrane</location>
        <topology evidence="1">Multi-pass membrane protein</topology>
    </subcellularLocation>
</comment>
<feature type="transmembrane region" description="Helical" evidence="9">
    <location>
        <begin position="555"/>
        <end position="572"/>
    </location>
</feature>
<feature type="transmembrane region" description="Helical" evidence="9">
    <location>
        <begin position="228"/>
        <end position="250"/>
    </location>
</feature>
<evidence type="ECO:0000313" key="10">
    <source>
        <dbReference type="EMBL" id="KAL2497405.1"/>
    </source>
</evidence>
<proteinExistence type="inferred from homology"/>
<feature type="transmembrane region" description="Helical" evidence="9">
    <location>
        <begin position="514"/>
        <end position="534"/>
    </location>
</feature>
<dbReference type="InterPro" id="IPR000109">
    <property type="entry name" value="POT_fam"/>
</dbReference>
<organism evidence="10 11">
    <name type="scientific">Abeliophyllum distichum</name>
    <dbReference type="NCBI Taxonomy" id="126358"/>
    <lineage>
        <taxon>Eukaryota</taxon>
        <taxon>Viridiplantae</taxon>
        <taxon>Streptophyta</taxon>
        <taxon>Embryophyta</taxon>
        <taxon>Tracheophyta</taxon>
        <taxon>Spermatophyta</taxon>
        <taxon>Magnoliopsida</taxon>
        <taxon>eudicotyledons</taxon>
        <taxon>Gunneridae</taxon>
        <taxon>Pentapetalae</taxon>
        <taxon>asterids</taxon>
        <taxon>lamiids</taxon>
        <taxon>Lamiales</taxon>
        <taxon>Oleaceae</taxon>
        <taxon>Forsythieae</taxon>
        <taxon>Abeliophyllum</taxon>
    </lineage>
</organism>
<evidence type="ECO:0000256" key="4">
    <source>
        <dbReference type="ARBA" id="ARBA00022737"/>
    </source>
</evidence>
<dbReference type="Pfam" id="PF00854">
    <property type="entry name" value="PTR2"/>
    <property type="match status" value="1"/>
</dbReference>
<comment type="similarity">
    <text evidence="7">Belongs to the major facilitator superfamily. Phosphate:H(+) symporter (TC 2.A.1.9) family.</text>
</comment>
<gene>
    <name evidence="10" type="ORF">Adt_22955</name>
</gene>
<feature type="transmembrane region" description="Helical" evidence="9">
    <location>
        <begin position="635"/>
        <end position="656"/>
    </location>
</feature>
<keyword evidence="6 9" id="KW-0472">Membrane</keyword>
<feature type="transmembrane region" description="Helical" evidence="9">
    <location>
        <begin position="262"/>
        <end position="282"/>
    </location>
</feature>
<accession>A0ABD1S9P8</accession>
<sequence>MSSSELSIETICFDVLGIIKALGYYKKCDLALKVFEWVRNRSNLDKLVNGSAVVVIISMLGKEGQDSAAASFFHNLHNDGFGIAVYAYTSLITVFASNRRYRKVVMVFKKMEEKGCKPTLISINGEGLAANCDGFPATSVGTSTTCCRRHLVLHGGGAEFQSTENGAVDDTVGGMVDYAGRPAKSSTSGYWRSAYFVIGVGVAEKFAYFGISSNIITYLTGPLGQPMAIAAADVNIWSGTGLLLPLLGGFMADSFVGRYRTIVVSSVVYILALGLLTLSAMLNSESPNHLQVFFFFFSLYLVALGQGVHKPCIMAFGADQFDGQDAKERRGRSSFFNWIHFSSVAGPLTAVLILNYIQDNLSWSLGFGIPCISMAVSLAIFLFGTRSYRYTIKVEENHPLWRISRVFVKAAINWRTKSSTSSYNEEGQETAPQLCSQQFKFLNKALLAPDGSREYEEASNVSEIEEAKTLLRLIPMWATSLGYAIVLAQISTLFTEQGVTMDRSISSSIDIPAASLQCLIGFSVVLLVPIYDCVFVPIARSITGSHLGITKLQRIGTGMVLCILSMVIAALVERKRLETARVYGVADSPKAKVPMSFWWLVPQYILCGMTNIFAMIGLQELFYDEVPCKLKSIGLSFFFSIFGIGEFLSSFLISIIDKLTSRAGGDGWFSSNANRAHLDYFYWLLAGLNALGLLGFLYLSKSYNYIGDQGIVI</sequence>
<dbReference type="NCBIfam" id="TIGR00756">
    <property type="entry name" value="PPR"/>
    <property type="match status" value="1"/>
</dbReference>
<reference evidence="11" key="1">
    <citation type="submission" date="2024-07" db="EMBL/GenBank/DDBJ databases">
        <title>Two chromosome-level genome assemblies of Korean endemic species Abeliophyllum distichum and Forsythia ovata (Oleaceae).</title>
        <authorList>
            <person name="Jang H."/>
        </authorList>
    </citation>
    <scope>NUCLEOTIDE SEQUENCE [LARGE SCALE GENOMIC DNA]</scope>
</reference>
<evidence type="ECO:0000256" key="8">
    <source>
        <dbReference type="PROSITE-ProRule" id="PRU00708"/>
    </source>
</evidence>
<keyword evidence="5 9" id="KW-1133">Transmembrane helix</keyword>
<dbReference type="Pfam" id="PF13812">
    <property type="entry name" value="PPR_3"/>
    <property type="match status" value="1"/>
</dbReference>
<dbReference type="InterPro" id="IPR018456">
    <property type="entry name" value="PTR2_symporter_CS"/>
</dbReference>
<dbReference type="AlphaFoldDB" id="A0ABD1S9P8"/>
<feature type="transmembrane region" description="Helical" evidence="9">
    <location>
        <begin position="288"/>
        <end position="305"/>
    </location>
</feature>
<feature type="transmembrane region" description="Helical" evidence="9">
    <location>
        <begin position="363"/>
        <end position="383"/>
    </location>
</feature>
<evidence type="ECO:0000256" key="6">
    <source>
        <dbReference type="ARBA" id="ARBA00023136"/>
    </source>
</evidence>
<evidence type="ECO:0000256" key="3">
    <source>
        <dbReference type="ARBA" id="ARBA00022692"/>
    </source>
</evidence>
<evidence type="ECO:0000256" key="1">
    <source>
        <dbReference type="ARBA" id="ARBA00004141"/>
    </source>
</evidence>
<dbReference type="Proteomes" id="UP001604336">
    <property type="component" value="Unassembled WGS sequence"/>
</dbReference>
<comment type="caution">
    <text evidence="10">The sequence shown here is derived from an EMBL/GenBank/DDBJ whole genome shotgun (WGS) entry which is preliminary data.</text>
</comment>
<dbReference type="SUPFAM" id="SSF103473">
    <property type="entry name" value="MFS general substrate transporter"/>
    <property type="match status" value="1"/>
</dbReference>
<evidence type="ECO:0000256" key="2">
    <source>
        <dbReference type="ARBA" id="ARBA00005982"/>
    </source>
</evidence>
<feature type="transmembrane region" description="Helical" evidence="9">
    <location>
        <begin position="81"/>
        <end position="101"/>
    </location>
</feature>
<dbReference type="Gene3D" id="1.25.40.10">
    <property type="entry name" value="Tetratricopeptide repeat domain"/>
    <property type="match status" value="1"/>
</dbReference>
<keyword evidence="11" id="KW-1185">Reference proteome</keyword>
<feature type="transmembrane region" description="Helical" evidence="9">
    <location>
        <begin position="335"/>
        <end position="357"/>
    </location>
</feature>
<keyword evidence="4" id="KW-0677">Repeat</keyword>
<dbReference type="GO" id="GO:0016020">
    <property type="term" value="C:membrane"/>
    <property type="evidence" value="ECO:0007669"/>
    <property type="project" value="UniProtKB-SubCell"/>
</dbReference>
<dbReference type="FunFam" id="1.20.1250.20:FF:000410">
    <property type="entry name" value="POT family protein"/>
    <property type="match status" value="1"/>
</dbReference>
<feature type="transmembrane region" description="Helical" evidence="9">
    <location>
        <begin position="680"/>
        <end position="699"/>
    </location>
</feature>
<dbReference type="PROSITE" id="PS51375">
    <property type="entry name" value="PPR"/>
    <property type="match status" value="1"/>
</dbReference>
<evidence type="ECO:0000313" key="11">
    <source>
        <dbReference type="Proteomes" id="UP001604336"/>
    </source>
</evidence>
<dbReference type="PROSITE" id="PS01022">
    <property type="entry name" value="PTR2_1"/>
    <property type="match status" value="1"/>
</dbReference>
<evidence type="ECO:0000256" key="5">
    <source>
        <dbReference type="ARBA" id="ARBA00022989"/>
    </source>
</evidence>
<evidence type="ECO:0000256" key="7">
    <source>
        <dbReference type="ARBA" id="ARBA00044504"/>
    </source>
</evidence>
<comment type="similarity">
    <text evidence="2">Belongs to the major facilitator superfamily. Proton-dependent oligopeptide transporter (POT/PTR) (TC 2.A.17) family.</text>
</comment>
<dbReference type="PANTHER" id="PTHR11654">
    <property type="entry name" value="OLIGOPEPTIDE TRANSPORTER-RELATED"/>
    <property type="match status" value="1"/>
</dbReference>
<dbReference type="EMBL" id="JBFOLK010000007">
    <property type="protein sequence ID" value="KAL2497405.1"/>
    <property type="molecule type" value="Genomic_DNA"/>
</dbReference>
<protein>
    <submittedName>
        <fullName evidence="10">Protein NRT1/PTR FAMILY 5.10</fullName>
    </submittedName>
</protein>
<dbReference type="Gene3D" id="1.20.1250.20">
    <property type="entry name" value="MFS general substrate transporter like domains"/>
    <property type="match status" value="1"/>
</dbReference>
<dbReference type="InterPro" id="IPR002885">
    <property type="entry name" value="PPR_rpt"/>
</dbReference>
<dbReference type="InterPro" id="IPR011990">
    <property type="entry name" value="TPR-like_helical_dom_sf"/>
</dbReference>